<dbReference type="GeneID" id="109473869"/>
<dbReference type="Proteomes" id="UP000515135">
    <property type="component" value="Unplaced"/>
</dbReference>
<sequence>MRGKSVLLAVLWPWRLLTSLVHLTSTAAMLTLTLVASLMHATSVFTMLPYTLLHHAMRPVGFFWVSTSAVDGPRQGKRFQDIEDNNNLQKRPEICTSQQLLRVGKCVLGAPRCMFGTACSVTRHGLTAATNLAFYYPVVVPARAVVSTTTRAVTGLTGYLWPTSPEQQLEVREARPQDMARVAKMLEHDRARLLLPAQLHILSMPGSFTAMLVIGGVINSLLHSELVAILAALPLWVGVMQAQLSSYWTQEQERRNDEGSLSRYLVAVYKSRVQGVVRLVSPVGDQGDHPVIKEIIWVENERFDVPGELLKSAESYSNSKGEIRATLSELETDKLGTLTAHGFRLTHTCTALSIFPGIELENYELSKNVKY</sequence>
<dbReference type="AlphaFoldDB" id="A0A6P4ZIY1"/>
<gene>
    <name evidence="2" type="primary">LOC109473869</name>
</gene>
<dbReference type="RefSeq" id="XP_019629551.1">
    <property type="nucleotide sequence ID" value="XM_019773992.1"/>
</dbReference>
<reference evidence="2" key="1">
    <citation type="submission" date="2025-08" db="UniProtKB">
        <authorList>
            <consortium name="RefSeq"/>
        </authorList>
    </citation>
    <scope>IDENTIFICATION</scope>
    <source>
        <tissue evidence="2">Gonad</tissue>
    </source>
</reference>
<dbReference type="OrthoDB" id="10024172at2759"/>
<protein>
    <submittedName>
        <fullName evidence="2">Uncharacterized protein LOC109473869</fullName>
    </submittedName>
</protein>
<name>A0A6P4ZIY1_BRABE</name>
<keyword evidence="1" id="KW-1185">Reference proteome</keyword>
<proteinExistence type="predicted"/>
<organism evidence="1 2">
    <name type="scientific">Branchiostoma belcheri</name>
    <name type="common">Amphioxus</name>
    <dbReference type="NCBI Taxonomy" id="7741"/>
    <lineage>
        <taxon>Eukaryota</taxon>
        <taxon>Metazoa</taxon>
        <taxon>Chordata</taxon>
        <taxon>Cephalochordata</taxon>
        <taxon>Leptocardii</taxon>
        <taxon>Amphioxiformes</taxon>
        <taxon>Branchiostomatidae</taxon>
        <taxon>Branchiostoma</taxon>
    </lineage>
</organism>
<evidence type="ECO:0000313" key="2">
    <source>
        <dbReference type="RefSeq" id="XP_019629551.1"/>
    </source>
</evidence>
<dbReference type="KEGG" id="bbel:109473869"/>
<evidence type="ECO:0000313" key="1">
    <source>
        <dbReference type="Proteomes" id="UP000515135"/>
    </source>
</evidence>
<accession>A0A6P4ZIY1</accession>